<sequence>MNRRTKNINPSEVLKLSELVNLAEGQVVSKTISQNDNVSITLFAFSKGEEISTHESSGDALVTILEGKSEIVIDGENFSVSEGESILMPAGSPHSLHALEDFKMMLTVVF</sequence>
<dbReference type="STRING" id="1120995.SAMN02745245_01375"/>
<dbReference type="SUPFAM" id="SSF51182">
    <property type="entry name" value="RmlC-like cupins"/>
    <property type="match status" value="1"/>
</dbReference>
<keyword evidence="3" id="KW-1185">Reference proteome</keyword>
<feature type="domain" description="Cupin type-2" evidence="1">
    <location>
        <begin position="42"/>
        <end position="110"/>
    </location>
</feature>
<dbReference type="InterPro" id="IPR013096">
    <property type="entry name" value="Cupin_2"/>
</dbReference>
<dbReference type="EMBL" id="FQXI01000010">
    <property type="protein sequence ID" value="SHH46500.1"/>
    <property type="molecule type" value="Genomic_DNA"/>
</dbReference>
<evidence type="ECO:0000313" key="2">
    <source>
        <dbReference type="EMBL" id="SHH46500.1"/>
    </source>
</evidence>
<dbReference type="AlphaFoldDB" id="A0A1M5T7C2"/>
<protein>
    <submittedName>
        <fullName evidence="2">Cupin domain-containing protein</fullName>
    </submittedName>
</protein>
<accession>A0A1M5T7C2</accession>
<dbReference type="RefSeq" id="WP_073184975.1">
    <property type="nucleotide sequence ID" value="NZ_FQXI01000010.1"/>
</dbReference>
<proteinExistence type="predicted"/>
<dbReference type="CDD" id="cd02230">
    <property type="entry name" value="cupin_HP0902-like"/>
    <property type="match status" value="1"/>
</dbReference>
<dbReference type="Gene3D" id="2.60.120.10">
    <property type="entry name" value="Jelly Rolls"/>
    <property type="match status" value="1"/>
</dbReference>
<dbReference type="PANTHER" id="PTHR37694:SF1">
    <property type="entry name" value="SLR8022 PROTEIN"/>
    <property type="match status" value="1"/>
</dbReference>
<dbReference type="PANTHER" id="PTHR37694">
    <property type="entry name" value="SLR8022 PROTEIN"/>
    <property type="match status" value="1"/>
</dbReference>
<dbReference type="OrthoDB" id="9793184at2"/>
<evidence type="ECO:0000313" key="3">
    <source>
        <dbReference type="Proteomes" id="UP000184032"/>
    </source>
</evidence>
<dbReference type="Proteomes" id="UP000184032">
    <property type="component" value="Unassembled WGS sequence"/>
</dbReference>
<gene>
    <name evidence="2" type="ORF">SAMN02745245_01375</name>
</gene>
<dbReference type="InterPro" id="IPR014710">
    <property type="entry name" value="RmlC-like_jellyroll"/>
</dbReference>
<reference evidence="2 3" key="1">
    <citation type="submission" date="2016-11" db="EMBL/GenBank/DDBJ databases">
        <authorList>
            <person name="Jaros S."/>
            <person name="Januszkiewicz K."/>
            <person name="Wedrychowicz H."/>
        </authorList>
    </citation>
    <scope>NUCLEOTIDE SEQUENCE [LARGE SCALE GENOMIC DNA]</scope>
    <source>
        <strain evidence="2 3">DSM 21120</strain>
    </source>
</reference>
<evidence type="ECO:0000259" key="1">
    <source>
        <dbReference type="Pfam" id="PF07883"/>
    </source>
</evidence>
<dbReference type="InterPro" id="IPR011051">
    <property type="entry name" value="RmlC_Cupin_sf"/>
</dbReference>
<name>A0A1M5T7C2_9FIRM</name>
<organism evidence="2 3">
    <name type="scientific">Anaerosphaera aminiphila DSM 21120</name>
    <dbReference type="NCBI Taxonomy" id="1120995"/>
    <lineage>
        <taxon>Bacteria</taxon>
        <taxon>Bacillati</taxon>
        <taxon>Bacillota</taxon>
        <taxon>Tissierellia</taxon>
        <taxon>Tissierellales</taxon>
        <taxon>Peptoniphilaceae</taxon>
        <taxon>Anaerosphaera</taxon>
    </lineage>
</organism>
<dbReference type="Pfam" id="PF07883">
    <property type="entry name" value="Cupin_2"/>
    <property type="match status" value="1"/>
</dbReference>